<evidence type="ECO:0000313" key="1">
    <source>
        <dbReference type="Proteomes" id="UP001652628"/>
    </source>
</evidence>
<name>A0ABM4TWV4_DROSZ</name>
<reference evidence="1" key="1">
    <citation type="submission" date="2025-05" db="UniProtKB">
        <authorList>
            <consortium name="RefSeq"/>
        </authorList>
    </citation>
    <scope>NUCLEOTIDE SEQUENCE [LARGE SCALE GENOMIC DNA]</scope>
</reference>
<dbReference type="GeneID" id="139354077"/>
<reference evidence="2" key="2">
    <citation type="submission" date="2025-08" db="UniProtKB">
        <authorList>
            <consortium name="RefSeq"/>
        </authorList>
    </citation>
    <scope>IDENTIFICATION</scope>
</reference>
<dbReference type="Proteomes" id="UP001652628">
    <property type="component" value="Chromosome 2"/>
</dbReference>
<evidence type="ECO:0000313" key="2">
    <source>
        <dbReference type="RefSeq" id="XP_070854442.1"/>
    </source>
</evidence>
<protein>
    <submittedName>
        <fullName evidence="2">Uncharacterized protein</fullName>
    </submittedName>
</protein>
<organism evidence="1 2">
    <name type="scientific">Drosophila suzukii</name>
    <name type="common">Spotted-wing drosophila fruit fly</name>
    <dbReference type="NCBI Taxonomy" id="28584"/>
    <lineage>
        <taxon>Eukaryota</taxon>
        <taxon>Metazoa</taxon>
        <taxon>Ecdysozoa</taxon>
        <taxon>Arthropoda</taxon>
        <taxon>Hexapoda</taxon>
        <taxon>Insecta</taxon>
        <taxon>Pterygota</taxon>
        <taxon>Neoptera</taxon>
        <taxon>Endopterygota</taxon>
        <taxon>Diptera</taxon>
        <taxon>Brachycera</taxon>
        <taxon>Muscomorpha</taxon>
        <taxon>Ephydroidea</taxon>
        <taxon>Drosophilidae</taxon>
        <taxon>Drosophila</taxon>
        <taxon>Sophophora</taxon>
    </lineage>
</organism>
<keyword evidence="1" id="KW-1185">Reference proteome</keyword>
<gene>
    <name evidence="2" type="primary">LOC139354077</name>
</gene>
<proteinExistence type="predicted"/>
<accession>A0ABM4TWV4</accession>
<dbReference type="RefSeq" id="XP_070854442.1">
    <property type="nucleotide sequence ID" value="XM_070998341.1"/>
</dbReference>
<sequence length="226" mass="24927">MPGVEDHTLSVPCLGNLRKSPGREIPAANPAAHLPHSPISAAVFAEKLRGWAPPATRNVEPVMSQNRTTCVREWAAPASSRALGVWVLQPCPHTRNNKQTDVCTSQHFTLQQLSYDWTENIDEICETIKLTQHVIITKLIPRLVPFQVTGRHQIYCGLLGANPKPPRSHPTVAAVGDSDCPLDRSLASASRKETHQPPPAGCDSHQRDLRRLVCSLYFGPYLKELS</sequence>